<keyword evidence="5" id="KW-0028">Amino-acid biosynthesis</keyword>
<dbReference type="Proteomes" id="UP000019050">
    <property type="component" value="Unassembled WGS sequence"/>
</dbReference>
<dbReference type="Gene3D" id="3.40.50.1100">
    <property type="match status" value="2"/>
</dbReference>
<dbReference type="InterPro" id="IPR036052">
    <property type="entry name" value="TrpB-like_PALP_sf"/>
</dbReference>
<dbReference type="EMBL" id="ACIN03000003">
    <property type="protein sequence ID" value="ESK66209.1"/>
    <property type="molecule type" value="Genomic_DNA"/>
</dbReference>
<comment type="cofactor">
    <cofactor evidence="1 10">
        <name>pyridoxal 5'-phosphate</name>
        <dbReference type="ChEBI" id="CHEBI:597326"/>
    </cofactor>
</comment>
<feature type="domain" description="Tryptophan synthase beta chain-like PALP" evidence="12">
    <location>
        <begin position="14"/>
        <end position="289"/>
    </location>
</feature>
<feature type="binding site" evidence="10">
    <location>
        <position position="263"/>
    </location>
    <ligand>
        <name>pyridoxal 5'-phosphate</name>
        <dbReference type="ChEBI" id="CHEBI:597326"/>
    </ligand>
</feature>
<evidence type="ECO:0000256" key="1">
    <source>
        <dbReference type="ARBA" id="ARBA00001933"/>
    </source>
</evidence>
<dbReference type="GO" id="GO:0006535">
    <property type="term" value="P:cysteine biosynthetic process from serine"/>
    <property type="evidence" value="ECO:0007669"/>
    <property type="project" value="InterPro"/>
</dbReference>
<accession>W1Q6F7</accession>
<dbReference type="GO" id="GO:0004124">
    <property type="term" value="F:cysteine synthase activity"/>
    <property type="evidence" value="ECO:0007669"/>
    <property type="project" value="UniProtKB-EC"/>
</dbReference>
<dbReference type="eggNOG" id="COG0031">
    <property type="taxonomic scope" value="Bacteria"/>
</dbReference>
<feature type="binding site" evidence="10">
    <location>
        <position position="72"/>
    </location>
    <ligand>
        <name>pyridoxal 5'-phosphate</name>
        <dbReference type="ChEBI" id="CHEBI:597326"/>
    </ligand>
</feature>
<feature type="modified residue" description="N6-(pyridoxal phosphate)lysine" evidence="11">
    <location>
        <position position="42"/>
    </location>
</feature>
<keyword evidence="6" id="KW-0808">Transferase</keyword>
<organism evidence="13 14">
    <name type="scientific">Abiotrophia defectiva ATCC 49176</name>
    <dbReference type="NCBI Taxonomy" id="592010"/>
    <lineage>
        <taxon>Bacteria</taxon>
        <taxon>Bacillati</taxon>
        <taxon>Bacillota</taxon>
        <taxon>Bacilli</taxon>
        <taxon>Lactobacillales</taxon>
        <taxon>Aerococcaceae</taxon>
        <taxon>Abiotrophia</taxon>
    </lineage>
</organism>
<protein>
    <recommendedName>
        <fullName evidence="4">cysteine synthase</fullName>
        <ecNumber evidence="4">2.5.1.47</ecNumber>
    </recommendedName>
</protein>
<dbReference type="AlphaFoldDB" id="W1Q6F7"/>
<evidence type="ECO:0000256" key="8">
    <source>
        <dbReference type="ARBA" id="ARBA00023192"/>
    </source>
</evidence>
<evidence type="ECO:0000313" key="13">
    <source>
        <dbReference type="EMBL" id="ESK66209.1"/>
    </source>
</evidence>
<evidence type="ECO:0000256" key="6">
    <source>
        <dbReference type="ARBA" id="ARBA00022679"/>
    </source>
</evidence>
<keyword evidence="8" id="KW-0198">Cysteine biosynthesis</keyword>
<feature type="binding site" evidence="10">
    <location>
        <begin position="175"/>
        <end position="179"/>
    </location>
    <ligand>
        <name>pyridoxal 5'-phosphate</name>
        <dbReference type="ChEBI" id="CHEBI:597326"/>
    </ligand>
</feature>
<evidence type="ECO:0000256" key="9">
    <source>
        <dbReference type="ARBA" id="ARBA00047931"/>
    </source>
</evidence>
<evidence type="ECO:0000256" key="5">
    <source>
        <dbReference type="ARBA" id="ARBA00022605"/>
    </source>
</evidence>
<dbReference type="HOGENOM" id="CLU_021018_1_0_9"/>
<keyword evidence="14" id="KW-1185">Reference proteome</keyword>
<gene>
    <name evidence="13" type="ORF">GCWU000182_000552</name>
</gene>
<keyword evidence="7 10" id="KW-0663">Pyridoxal phosphate</keyword>
<evidence type="ECO:0000256" key="4">
    <source>
        <dbReference type="ARBA" id="ARBA00012681"/>
    </source>
</evidence>
<sequence length="308" mass="32635">MKELNYMSQTSLEFIGNTPVYQLDNSNIYVKLEKYNLGGSVKDRAVLGMIQAAQAAGAVTPETIFVEPSSGNTGIAVALLASVLGLKAVVIMPESFSVERRQLIKAYGAQLVLTPKEGGMKAAIAKAEEIKSRYPNAIILSQFDNPANPAYHHQTTGKEILEQVPDLDIFVAGIGTGGTFTGVVEYLNEHKPGVLAVALEPEDSPVISQGRAGAHKIQGIGTGFLPGNFKPELANQVLTISNDEAFAEAKDFIRTTGIGVGISSGAALAGAKKLAAQYPDKKIVTILPDGVEKYLSVLDFEGGNYVQV</sequence>
<comment type="similarity">
    <text evidence="3">Belongs to the cysteine synthase/cystathionine beta-synthase family.</text>
</comment>
<evidence type="ECO:0000256" key="2">
    <source>
        <dbReference type="ARBA" id="ARBA00004962"/>
    </source>
</evidence>
<comment type="catalytic activity">
    <reaction evidence="9">
        <text>O-acetyl-L-serine + hydrogen sulfide = L-cysteine + acetate</text>
        <dbReference type="Rhea" id="RHEA:14829"/>
        <dbReference type="ChEBI" id="CHEBI:29919"/>
        <dbReference type="ChEBI" id="CHEBI:30089"/>
        <dbReference type="ChEBI" id="CHEBI:35235"/>
        <dbReference type="ChEBI" id="CHEBI:58340"/>
        <dbReference type="EC" id="2.5.1.47"/>
    </reaction>
</comment>
<dbReference type="FunFam" id="3.40.50.1100:FF:000006">
    <property type="entry name" value="Cysteine synthase"/>
    <property type="match status" value="1"/>
</dbReference>
<evidence type="ECO:0000256" key="11">
    <source>
        <dbReference type="PIRSR" id="PIRSR605856-51"/>
    </source>
</evidence>
<dbReference type="SUPFAM" id="SSF53686">
    <property type="entry name" value="Tryptophan synthase beta subunit-like PLP-dependent enzymes"/>
    <property type="match status" value="1"/>
</dbReference>
<name>W1Q6F7_ABIDE</name>
<dbReference type="STRING" id="592010.GCWU000182_000552"/>
<proteinExistence type="inferred from homology"/>
<evidence type="ECO:0000313" key="14">
    <source>
        <dbReference type="Proteomes" id="UP000019050"/>
    </source>
</evidence>
<dbReference type="PANTHER" id="PTHR10314">
    <property type="entry name" value="CYSTATHIONINE BETA-SYNTHASE"/>
    <property type="match status" value="1"/>
</dbReference>
<dbReference type="InterPro" id="IPR005856">
    <property type="entry name" value="Cys_synth"/>
</dbReference>
<evidence type="ECO:0000259" key="12">
    <source>
        <dbReference type="Pfam" id="PF00291"/>
    </source>
</evidence>
<comment type="caution">
    <text evidence="13">The sequence shown here is derived from an EMBL/GenBank/DDBJ whole genome shotgun (WGS) entry which is preliminary data.</text>
</comment>
<dbReference type="InterPro" id="IPR001926">
    <property type="entry name" value="TrpB-like_PALP"/>
</dbReference>
<reference evidence="13" key="1">
    <citation type="submission" date="2013-06" db="EMBL/GenBank/DDBJ databases">
        <authorList>
            <person name="Weinstock G."/>
            <person name="Sodergren E."/>
            <person name="Clifton S."/>
            <person name="Fulton L."/>
            <person name="Fulton B."/>
            <person name="Courtney L."/>
            <person name="Fronick C."/>
            <person name="Harrison M."/>
            <person name="Strong C."/>
            <person name="Farmer C."/>
            <person name="Delahaunty K."/>
            <person name="Markovic C."/>
            <person name="Hall O."/>
            <person name="Minx P."/>
            <person name="Tomlinson C."/>
            <person name="Mitreva M."/>
            <person name="Nelson J."/>
            <person name="Hou S."/>
            <person name="Wollam A."/>
            <person name="Pepin K.H."/>
            <person name="Johnson M."/>
            <person name="Bhonagiri V."/>
            <person name="Nash W.E."/>
            <person name="Warren W."/>
            <person name="Chinwalla A."/>
            <person name="Mardis E.R."/>
            <person name="Wilson R.K."/>
        </authorList>
    </citation>
    <scope>NUCLEOTIDE SEQUENCE [LARGE SCALE GENOMIC DNA]</scope>
    <source>
        <strain evidence="13">ATCC 49176</strain>
    </source>
</reference>
<dbReference type="EC" id="2.5.1.47" evidence="4"/>
<comment type="pathway">
    <text evidence="2">Amino-acid biosynthesis; L-cysteine biosynthesis; L-cysteine from L-serine: step 2/2.</text>
</comment>
<dbReference type="CDD" id="cd01561">
    <property type="entry name" value="CBS_like"/>
    <property type="match status" value="1"/>
</dbReference>
<dbReference type="InterPro" id="IPR050214">
    <property type="entry name" value="Cys_Synth/Cystath_Beta-Synth"/>
</dbReference>
<dbReference type="NCBIfam" id="TIGR01136">
    <property type="entry name" value="cysKM"/>
    <property type="match status" value="1"/>
</dbReference>
<evidence type="ECO:0000256" key="7">
    <source>
        <dbReference type="ARBA" id="ARBA00022898"/>
    </source>
</evidence>
<dbReference type="Pfam" id="PF00291">
    <property type="entry name" value="PALP"/>
    <property type="match status" value="1"/>
</dbReference>
<evidence type="ECO:0000256" key="10">
    <source>
        <dbReference type="PIRSR" id="PIRSR605856-50"/>
    </source>
</evidence>
<evidence type="ECO:0000256" key="3">
    <source>
        <dbReference type="ARBA" id="ARBA00007103"/>
    </source>
</evidence>